<dbReference type="AlphaFoldDB" id="A0A1Y2J3C8"/>
<gene>
    <name evidence="1" type="ORF">PYCCODRAFT_1431146</name>
</gene>
<proteinExistence type="predicted"/>
<accession>A0A1Y2J3C8</accession>
<keyword evidence="2" id="KW-1185">Reference proteome</keyword>
<name>A0A1Y2J3C8_TRAC3</name>
<dbReference type="EMBL" id="KZ084089">
    <property type="protein sequence ID" value="OSD06961.1"/>
    <property type="molecule type" value="Genomic_DNA"/>
</dbReference>
<dbReference type="OrthoDB" id="2733322at2759"/>
<reference evidence="1 2" key="1">
    <citation type="journal article" date="2015" name="Biotechnol. Biofuels">
        <title>Enhanced degradation of softwood versus hardwood by the white-rot fungus Pycnoporus coccineus.</title>
        <authorList>
            <person name="Couturier M."/>
            <person name="Navarro D."/>
            <person name="Chevret D."/>
            <person name="Henrissat B."/>
            <person name="Piumi F."/>
            <person name="Ruiz-Duenas F.J."/>
            <person name="Martinez A.T."/>
            <person name="Grigoriev I.V."/>
            <person name="Riley R."/>
            <person name="Lipzen A."/>
            <person name="Berrin J.G."/>
            <person name="Master E.R."/>
            <person name="Rosso M.N."/>
        </authorList>
    </citation>
    <scope>NUCLEOTIDE SEQUENCE [LARGE SCALE GENOMIC DNA]</scope>
    <source>
        <strain evidence="1 2">BRFM310</strain>
    </source>
</reference>
<evidence type="ECO:0000313" key="2">
    <source>
        <dbReference type="Proteomes" id="UP000193067"/>
    </source>
</evidence>
<dbReference type="Proteomes" id="UP000193067">
    <property type="component" value="Unassembled WGS sequence"/>
</dbReference>
<evidence type="ECO:0000313" key="1">
    <source>
        <dbReference type="EMBL" id="OSD06961.1"/>
    </source>
</evidence>
<sequence length="302" mass="33390">MRANVSSEVYSLGVRKGTPLKKSASRQKVLDAMSSRCVATSLEPFLGTYRIVWDSESNCDPRDVLLDDSRGDRDVCDGLLTLTRPQCAHAWPKEPTTSTGVVLRLCDSFLGTNRTASLLKSSLPPVSKSSSSLSLSASLYAASASSLSLLSSPQSSPLLSPLSQASLYSISSRDSYQYPTTSPGFWRFDWDPSFPRLGFRFEGMDLTGPRGHALSFSDIRDDRGHPFAVLEFRPTGWDAGEHDGRRHRSAAECVKRRAGYGARACCILVVAQRVRDRYDREGLSEAERERLGMREFDDARFS</sequence>
<organism evidence="1 2">
    <name type="scientific">Trametes coccinea (strain BRFM310)</name>
    <name type="common">Pycnoporus coccineus</name>
    <dbReference type="NCBI Taxonomy" id="1353009"/>
    <lineage>
        <taxon>Eukaryota</taxon>
        <taxon>Fungi</taxon>
        <taxon>Dikarya</taxon>
        <taxon>Basidiomycota</taxon>
        <taxon>Agaricomycotina</taxon>
        <taxon>Agaricomycetes</taxon>
        <taxon>Polyporales</taxon>
        <taxon>Polyporaceae</taxon>
        <taxon>Trametes</taxon>
    </lineage>
</organism>
<protein>
    <submittedName>
        <fullName evidence="1">Uncharacterized protein</fullName>
    </submittedName>
</protein>